<name>A0A660L9J0_9ACTN</name>
<comment type="caution">
    <text evidence="2">The sequence shown here is derived from an EMBL/GenBank/DDBJ whole genome shotgun (WGS) entry which is preliminary data.</text>
</comment>
<reference evidence="2 3" key="1">
    <citation type="submission" date="2018-10" db="EMBL/GenBank/DDBJ databases">
        <title>Genomic Encyclopedia of Archaeal and Bacterial Type Strains, Phase II (KMG-II): from individual species to whole genera.</title>
        <authorList>
            <person name="Goeker M."/>
        </authorList>
    </citation>
    <scope>NUCLEOTIDE SEQUENCE [LARGE SCALE GENOMIC DNA]</scope>
    <source>
        <strain evidence="2 3">DSM 14954</strain>
    </source>
</reference>
<accession>A0A660L9J0</accession>
<dbReference type="AlphaFoldDB" id="A0A660L9J0"/>
<protein>
    <submittedName>
        <fullName evidence="2">Uncharacterized protein</fullName>
    </submittedName>
</protein>
<keyword evidence="3" id="KW-1185">Reference proteome</keyword>
<dbReference type="OrthoDB" id="495539at2"/>
<dbReference type="Proteomes" id="UP000278962">
    <property type="component" value="Unassembled WGS sequence"/>
</dbReference>
<sequence length="308" mass="30722">MTAGRLTGFCLVLAIGFGGCGSSEPDSTATGAPVVADGGNKIARTAATTLQDAMLTAQRSLDSTTGTRSSLARAALKLRAASSQTSDAIAMLSATSEATVPELAQAAKHQRDYLEAMESAATSRSRTDVRQALRGAQSAGRAAGEAYVEIGRGAPDLAGSLPESSSFRVAEMRSATAAALPRAKPKARKLSAGSTPGGAAPAADGGSRTFHAPSGNVACTVSAETAACTVASLSQTFVLPASGAGFLESGTRVGRGAGQSVGYGSSVRMGSITCSVPAQNVAGGITCTNANTGHGFEASRVSSRQKLF</sequence>
<feature type="compositionally biased region" description="Low complexity" evidence="1">
    <location>
        <begin position="190"/>
        <end position="207"/>
    </location>
</feature>
<dbReference type="RefSeq" id="WP_147447621.1">
    <property type="nucleotide sequence ID" value="NZ_RBIL01000001.1"/>
</dbReference>
<dbReference type="EMBL" id="RBIL01000001">
    <property type="protein sequence ID" value="RKQ90925.1"/>
    <property type="molecule type" value="Genomic_DNA"/>
</dbReference>
<organism evidence="2 3">
    <name type="scientific">Solirubrobacter pauli</name>
    <dbReference type="NCBI Taxonomy" id="166793"/>
    <lineage>
        <taxon>Bacteria</taxon>
        <taxon>Bacillati</taxon>
        <taxon>Actinomycetota</taxon>
        <taxon>Thermoleophilia</taxon>
        <taxon>Solirubrobacterales</taxon>
        <taxon>Solirubrobacteraceae</taxon>
        <taxon>Solirubrobacter</taxon>
    </lineage>
</organism>
<evidence type="ECO:0000313" key="3">
    <source>
        <dbReference type="Proteomes" id="UP000278962"/>
    </source>
</evidence>
<evidence type="ECO:0000313" key="2">
    <source>
        <dbReference type="EMBL" id="RKQ90925.1"/>
    </source>
</evidence>
<dbReference type="PROSITE" id="PS51257">
    <property type="entry name" value="PROKAR_LIPOPROTEIN"/>
    <property type="match status" value="1"/>
</dbReference>
<feature type="region of interest" description="Disordered" evidence="1">
    <location>
        <begin position="178"/>
        <end position="207"/>
    </location>
</feature>
<proteinExistence type="predicted"/>
<evidence type="ECO:0000256" key="1">
    <source>
        <dbReference type="SAM" id="MobiDB-lite"/>
    </source>
</evidence>
<gene>
    <name evidence="2" type="ORF">C8N24_0740</name>
</gene>